<keyword evidence="1" id="KW-1133">Transmembrane helix</keyword>
<dbReference type="Proteomes" id="UP000575083">
    <property type="component" value="Unassembled WGS sequence"/>
</dbReference>
<feature type="transmembrane region" description="Helical" evidence="1">
    <location>
        <begin position="71"/>
        <end position="89"/>
    </location>
</feature>
<organism evidence="2 3">
    <name type="scientific">Acidovorax soli</name>
    <dbReference type="NCBI Taxonomy" id="592050"/>
    <lineage>
        <taxon>Bacteria</taxon>
        <taxon>Pseudomonadati</taxon>
        <taxon>Pseudomonadota</taxon>
        <taxon>Betaproteobacteria</taxon>
        <taxon>Burkholderiales</taxon>
        <taxon>Comamonadaceae</taxon>
        <taxon>Acidovorax</taxon>
    </lineage>
</organism>
<reference evidence="2 3" key="1">
    <citation type="submission" date="2020-08" db="EMBL/GenBank/DDBJ databases">
        <title>Functional genomics of gut bacteria from endangered species of beetles.</title>
        <authorList>
            <person name="Carlos-Shanley C."/>
        </authorList>
    </citation>
    <scope>NUCLEOTIDE SEQUENCE [LARGE SCALE GENOMIC DNA]</scope>
    <source>
        <strain evidence="2 3">S00198</strain>
    </source>
</reference>
<proteinExistence type="predicted"/>
<keyword evidence="1" id="KW-0472">Membrane</keyword>
<comment type="caution">
    <text evidence="2">The sequence shown here is derived from an EMBL/GenBank/DDBJ whole genome shotgun (WGS) entry which is preliminary data.</text>
</comment>
<evidence type="ECO:0000256" key="1">
    <source>
        <dbReference type="SAM" id="Phobius"/>
    </source>
</evidence>
<evidence type="ECO:0000313" key="2">
    <source>
        <dbReference type="EMBL" id="MBB6559641.1"/>
    </source>
</evidence>
<gene>
    <name evidence="2" type="ORF">HNP48_002308</name>
</gene>
<dbReference type="AlphaFoldDB" id="A0A7X0PDM8"/>
<dbReference type="RefSeq" id="WP_184857032.1">
    <property type="nucleotide sequence ID" value="NZ_JACHLK010000003.1"/>
</dbReference>
<name>A0A7X0PDM8_9BURK</name>
<accession>A0A7X0PDM8</accession>
<dbReference type="EMBL" id="JACHLK010000003">
    <property type="protein sequence ID" value="MBB6559641.1"/>
    <property type="molecule type" value="Genomic_DNA"/>
</dbReference>
<evidence type="ECO:0000313" key="3">
    <source>
        <dbReference type="Proteomes" id="UP000575083"/>
    </source>
</evidence>
<keyword evidence="3" id="KW-1185">Reference proteome</keyword>
<keyword evidence="1" id="KW-0812">Transmembrane</keyword>
<sequence>MKTFLTREERISQRLARKVRKLERRLARLDPKRDAALRTQLQQEMDLARLALDLQVGFVGEPPVRETSRTLVVAALLGLAVLTGLFLFSRTP</sequence>
<protein>
    <submittedName>
        <fullName evidence="2">Uncharacterized protein</fullName>
    </submittedName>
</protein>